<dbReference type="SMART" id="SM00448">
    <property type="entry name" value="REC"/>
    <property type="match status" value="1"/>
</dbReference>
<evidence type="ECO:0000256" key="2">
    <source>
        <dbReference type="ARBA" id="ARBA00023012"/>
    </source>
</evidence>
<evidence type="ECO:0000313" key="10">
    <source>
        <dbReference type="EMBL" id="RXJ61856.1"/>
    </source>
</evidence>
<dbReference type="PANTHER" id="PTHR48111">
    <property type="entry name" value="REGULATOR OF RPOS"/>
    <property type="match status" value="1"/>
</dbReference>
<dbReference type="InterPro" id="IPR001867">
    <property type="entry name" value="OmpR/PhoB-type_DNA-bd"/>
</dbReference>
<dbReference type="Pfam" id="PF00072">
    <property type="entry name" value="Response_reg"/>
    <property type="match status" value="1"/>
</dbReference>
<reference evidence="10 11" key="1">
    <citation type="submission" date="2017-10" db="EMBL/GenBank/DDBJ databases">
        <title>Genomics of the genus Arcobacter.</title>
        <authorList>
            <person name="Perez-Cataluna A."/>
            <person name="Figueras M.J."/>
        </authorList>
    </citation>
    <scope>NUCLEOTIDE SEQUENCE [LARGE SCALE GENOMIC DNA]</scope>
    <source>
        <strain evidence="10 11">DSM 24636</strain>
    </source>
</reference>
<dbReference type="EMBL" id="PDKO01000011">
    <property type="protein sequence ID" value="RXJ61856.1"/>
    <property type="molecule type" value="Genomic_DNA"/>
</dbReference>
<evidence type="ECO:0000256" key="5">
    <source>
        <dbReference type="ARBA" id="ARBA00023163"/>
    </source>
</evidence>
<dbReference type="Pfam" id="PF00486">
    <property type="entry name" value="Trans_reg_C"/>
    <property type="match status" value="1"/>
</dbReference>
<dbReference type="InterPro" id="IPR001789">
    <property type="entry name" value="Sig_transdc_resp-reg_receiver"/>
</dbReference>
<evidence type="ECO:0000256" key="4">
    <source>
        <dbReference type="ARBA" id="ARBA00023125"/>
    </source>
</evidence>
<evidence type="ECO:0000259" key="8">
    <source>
        <dbReference type="PROSITE" id="PS50110"/>
    </source>
</evidence>
<evidence type="ECO:0000256" key="6">
    <source>
        <dbReference type="PROSITE-ProRule" id="PRU00169"/>
    </source>
</evidence>
<dbReference type="SUPFAM" id="SSF46894">
    <property type="entry name" value="C-terminal effector domain of the bipartite response regulators"/>
    <property type="match status" value="1"/>
</dbReference>
<name>A0A4Q0XWD3_9BACT</name>
<dbReference type="PROSITE" id="PS50110">
    <property type="entry name" value="RESPONSE_REGULATORY"/>
    <property type="match status" value="1"/>
</dbReference>
<dbReference type="InterPro" id="IPR016032">
    <property type="entry name" value="Sig_transdc_resp-reg_C-effctor"/>
</dbReference>
<dbReference type="AlphaFoldDB" id="A0A4Q0XWD3"/>
<dbReference type="GO" id="GO:0006355">
    <property type="term" value="P:regulation of DNA-templated transcription"/>
    <property type="evidence" value="ECO:0007669"/>
    <property type="project" value="InterPro"/>
</dbReference>
<feature type="DNA-binding region" description="OmpR/PhoB-type" evidence="7">
    <location>
        <begin position="132"/>
        <end position="226"/>
    </location>
</feature>
<dbReference type="GO" id="GO:0000976">
    <property type="term" value="F:transcription cis-regulatory region binding"/>
    <property type="evidence" value="ECO:0007669"/>
    <property type="project" value="TreeGrafter"/>
</dbReference>
<dbReference type="RefSeq" id="WP_129082632.1">
    <property type="nucleotide sequence ID" value="NZ_CP041070.1"/>
</dbReference>
<evidence type="ECO:0000256" key="1">
    <source>
        <dbReference type="ARBA" id="ARBA00022553"/>
    </source>
</evidence>
<feature type="domain" description="Response regulatory" evidence="8">
    <location>
        <begin position="5"/>
        <end position="120"/>
    </location>
</feature>
<sequence>MKKRNVLIAEDNQIIAQDLKIAINKFGFNITDLVSNEVEVKNSIKKNKPDIILMDISLNDKKNGIDIVKDIYLKEYIPVIYLTAVESDEVVSKALETSPIAYLTKPYRSTELKSALNLSLSKKTQTRFHLDKRYIDLGFDYSFDYKNLHLYYKNKVQKLSSKELKFLTLLIEAKGALVSFDTIENNVWDAEPISNDAIRLMVFRLRKKLNFRLFESVFAYGFRLYKNIKF</sequence>
<dbReference type="PROSITE" id="PS51755">
    <property type="entry name" value="OMPR_PHOB"/>
    <property type="match status" value="1"/>
</dbReference>
<dbReference type="GO" id="GO:0005829">
    <property type="term" value="C:cytosol"/>
    <property type="evidence" value="ECO:0007669"/>
    <property type="project" value="TreeGrafter"/>
</dbReference>
<dbReference type="InterPro" id="IPR036388">
    <property type="entry name" value="WH-like_DNA-bd_sf"/>
</dbReference>
<accession>A0A4Q0XWD3</accession>
<keyword evidence="3" id="KW-0805">Transcription regulation</keyword>
<evidence type="ECO:0000256" key="3">
    <source>
        <dbReference type="ARBA" id="ARBA00023015"/>
    </source>
</evidence>
<evidence type="ECO:0000313" key="11">
    <source>
        <dbReference type="Proteomes" id="UP000290191"/>
    </source>
</evidence>
<keyword evidence="4 7" id="KW-0238">DNA-binding</keyword>
<keyword evidence="2" id="KW-0902">Two-component regulatory system</keyword>
<proteinExistence type="predicted"/>
<gene>
    <name evidence="10" type="ORF">CRV06_11785</name>
</gene>
<dbReference type="SMART" id="SM00862">
    <property type="entry name" value="Trans_reg_C"/>
    <property type="match status" value="1"/>
</dbReference>
<dbReference type="Proteomes" id="UP000290191">
    <property type="component" value="Unassembled WGS sequence"/>
</dbReference>
<keyword evidence="1 6" id="KW-0597">Phosphoprotein</keyword>
<dbReference type="GO" id="GO:0032993">
    <property type="term" value="C:protein-DNA complex"/>
    <property type="evidence" value="ECO:0007669"/>
    <property type="project" value="TreeGrafter"/>
</dbReference>
<dbReference type="Gene3D" id="1.10.10.10">
    <property type="entry name" value="Winged helix-like DNA-binding domain superfamily/Winged helix DNA-binding domain"/>
    <property type="match status" value="1"/>
</dbReference>
<dbReference type="PANTHER" id="PTHR48111:SF1">
    <property type="entry name" value="TWO-COMPONENT RESPONSE REGULATOR ORR33"/>
    <property type="match status" value="1"/>
</dbReference>
<comment type="caution">
    <text evidence="10">The sequence shown here is derived from an EMBL/GenBank/DDBJ whole genome shotgun (WGS) entry which is preliminary data.</text>
</comment>
<feature type="domain" description="OmpR/PhoB-type" evidence="9">
    <location>
        <begin position="132"/>
        <end position="226"/>
    </location>
</feature>
<dbReference type="InterPro" id="IPR011006">
    <property type="entry name" value="CheY-like_superfamily"/>
</dbReference>
<dbReference type="GO" id="GO:0000156">
    <property type="term" value="F:phosphorelay response regulator activity"/>
    <property type="evidence" value="ECO:0007669"/>
    <property type="project" value="TreeGrafter"/>
</dbReference>
<keyword evidence="11" id="KW-1185">Reference proteome</keyword>
<evidence type="ECO:0000259" key="9">
    <source>
        <dbReference type="PROSITE" id="PS51755"/>
    </source>
</evidence>
<dbReference type="SUPFAM" id="SSF52172">
    <property type="entry name" value="CheY-like"/>
    <property type="match status" value="1"/>
</dbReference>
<dbReference type="InterPro" id="IPR039420">
    <property type="entry name" value="WalR-like"/>
</dbReference>
<protein>
    <submittedName>
        <fullName evidence="10">DNA-binding response regulator</fullName>
    </submittedName>
</protein>
<evidence type="ECO:0000256" key="7">
    <source>
        <dbReference type="PROSITE-ProRule" id="PRU01091"/>
    </source>
</evidence>
<feature type="modified residue" description="4-aspartylphosphate" evidence="6">
    <location>
        <position position="55"/>
    </location>
</feature>
<organism evidence="10 11">
    <name type="scientific">Halarcobacter anaerophilus</name>
    <dbReference type="NCBI Taxonomy" id="877500"/>
    <lineage>
        <taxon>Bacteria</taxon>
        <taxon>Pseudomonadati</taxon>
        <taxon>Campylobacterota</taxon>
        <taxon>Epsilonproteobacteria</taxon>
        <taxon>Campylobacterales</taxon>
        <taxon>Arcobacteraceae</taxon>
        <taxon>Halarcobacter</taxon>
    </lineage>
</organism>
<keyword evidence="5" id="KW-0804">Transcription</keyword>
<dbReference type="Gene3D" id="3.40.50.2300">
    <property type="match status" value="1"/>
</dbReference>
<dbReference type="OrthoDB" id="8912111at2"/>